<feature type="transmembrane region" description="Helical" evidence="1">
    <location>
        <begin position="170"/>
        <end position="200"/>
    </location>
</feature>
<organism evidence="2">
    <name type="scientific">Candidatus Methanomethylicus mesodigestus</name>
    <dbReference type="NCBI Taxonomy" id="1867258"/>
    <lineage>
        <taxon>Archaea</taxon>
        <taxon>Thermoproteota</taxon>
        <taxon>Methanosuratincolia</taxon>
        <taxon>Candidatus Methanomethylicales</taxon>
        <taxon>Candidatus Methanomethylicaceae</taxon>
        <taxon>Candidatus Methanomethylicus</taxon>
    </lineage>
</organism>
<sequence>MVIRMDPNTSKNLGGIGALLVAIGALPLIGVYSTLLILIGLVLFLIGMKGLAEYFSESRIFNRALWGILMPLVGVVVAIGILFTVALSALVALGLSGIDWTNYRAFEEAFSSIDWGAASNINIIMSFAGSALIAIVILVAAFIIGYYFLKGSFNTLAQKTGKGLFSTAGLLFFIGAILTFVAVGLILIWVGWVVATIAFLQLDLKALPPDATPKAVAPPPPPKAPI</sequence>
<gene>
    <name evidence="2" type="ORF">ENS19_06820</name>
</gene>
<dbReference type="EMBL" id="DSTX01000011">
    <property type="protein sequence ID" value="HFK20971.1"/>
    <property type="molecule type" value="Genomic_DNA"/>
</dbReference>
<protein>
    <submittedName>
        <fullName evidence="2">DUF996 domain-containing protein</fullName>
    </submittedName>
</protein>
<feature type="transmembrane region" description="Helical" evidence="1">
    <location>
        <begin position="12"/>
        <end position="29"/>
    </location>
</feature>
<proteinExistence type="predicted"/>
<name>A0A7C3IM63_9CREN</name>
<keyword evidence="1" id="KW-0812">Transmembrane</keyword>
<feature type="transmembrane region" description="Helical" evidence="1">
    <location>
        <begin position="123"/>
        <end position="149"/>
    </location>
</feature>
<dbReference type="InterPro" id="IPR010397">
    <property type="entry name" value="DUF996"/>
</dbReference>
<reference evidence="2" key="1">
    <citation type="journal article" date="2020" name="mSystems">
        <title>Genome- and Community-Level Interaction Insights into Carbon Utilization and Element Cycling Functions of Hydrothermarchaeota in Hydrothermal Sediment.</title>
        <authorList>
            <person name="Zhou Z."/>
            <person name="Liu Y."/>
            <person name="Xu W."/>
            <person name="Pan J."/>
            <person name="Luo Z.H."/>
            <person name="Li M."/>
        </authorList>
    </citation>
    <scope>NUCLEOTIDE SEQUENCE [LARGE SCALE GENOMIC DNA]</scope>
    <source>
        <strain evidence="2">SpSt-468</strain>
    </source>
</reference>
<dbReference type="Pfam" id="PF06195">
    <property type="entry name" value="DUF996"/>
    <property type="match status" value="1"/>
</dbReference>
<comment type="caution">
    <text evidence="2">The sequence shown here is derived from an EMBL/GenBank/DDBJ whole genome shotgun (WGS) entry which is preliminary data.</text>
</comment>
<feature type="transmembrane region" description="Helical" evidence="1">
    <location>
        <begin position="64"/>
        <end position="93"/>
    </location>
</feature>
<accession>A0A7C3IM63</accession>
<evidence type="ECO:0000313" key="2">
    <source>
        <dbReference type="EMBL" id="HFK20971.1"/>
    </source>
</evidence>
<evidence type="ECO:0000256" key="1">
    <source>
        <dbReference type="SAM" id="Phobius"/>
    </source>
</evidence>
<keyword evidence="1" id="KW-0472">Membrane</keyword>
<dbReference type="AlphaFoldDB" id="A0A7C3IM63"/>
<keyword evidence="1" id="KW-1133">Transmembrane helix</keyword>